<evidence type="ECO:0000256" key="1">
    <source>
        <dbReference type="SAM" id="Phobius"/>
    </source>
</evidence>
<dbReference type="AlphaFoldDB" id="A0A229UV03"/>
<evidence type="ECO:0008006" key="4">
    <source>
        <dbReference type="Google" id="ProtNLM"/>
    </source>
</evidence>
<gene>
    <name evidence="2" type="ORF">CF651_06185</name>
</gene>
<reference evidence="2 3" key="1">
    <citation type="submission" date="2017-07" db="EMBL/GenBank/DDBJ databases">
        <title>Genome sequencing and assembly of Paenibacillus rigui.</title>
        <authorList>
            <person name="Mayilraj S."/>
        </authorList>
    </citation>
    <scope>NUCLEOTIDE SEQUENCE [LARGE SCALE GENOMIC DNA]</scope>
    <source>
        <strain evidence="2 3">JCM 16352</strain>
    </source>
</reference>
<feature type="transmembrane region" description="Helical" evidence="1">
    <location>
        <begin position="34"/>
        <end position="56"/>
    </location>
</feature>
<feature type="transmembrane region" description="Helical" evidence="1">
    <location>
        <begin position="63"/>
        <end position="81"/>
    </location>
</feature>
<dbReference type="Gene3D" id="1.20.1250.20">
    <property type="entry name" value="MFS general substrate transporter like domains"/>
    <property type="match status" value="1"/>
</dbReference>
<keyword evidence="1" id="KW-0472">Membrane</keyword>
<keyword evidence="3" id="KW-1185">Reference proteome</keyword>
<dbReference type="Proteomes" id="UP000215509">
    <property type="component" value="Unassembled WGS sequence"/>
</dbReference>
<dbReference type="SUPFAM" id="SSF103473">
    <property type="entry name" value="MFS general substrate transporter"/>
    <property type="match status" value="1"/>
</dbReference>
<accession>A0A229UV03</accession>
<protein>
    <recommendedName>
        <fullName evidence="4">MFS transporter</fullName>
    </recommendedName>
</protein>
<proteinExistence type="predicted"/>
<evidence type="ECO:0000313" key="2">
    <source>
        <dbReference type="EMBL" id="OXM87232.1"/>
    </source>
</evidence>
<feature type="transmembrane region" description="Helical" evidence="1">
    <location>
        <begin position="250"/>
        <end position="266"/>
    </location>
</feature>
<keyword evidence="1" id="KW-1133">Transmembrane helix</keyword>
<feature type="transmembrane region" description="Helical" evidence="1">
    <location>
        <begin position="126"/>
        <end position="145"/>
    </location>
</feature>
<organism evidence="2 3">
    <name type="scientific">Paenibacillus rigui</name>
    <dbReference type="NCBI Taxonomy" id="554312"/>
    <lineage>
        <taxon>Bacteria</taxon>
        <taxon>Bacillati</taxon>
        <taxon>Bacillota</taxon>
        <taxon>Bacilli</taxon>
        <taxon>Bacillales</taxon>
        <taxon>Paenibacillaceae</taxon>
        <taxon>Paenibacillus</taxon>
    </lineage>
</organism>
<name>A0A229UV03_9BACL</name>
<feature type="transmembrane region" description="Helical" evidence="1">
    <location>
        <begin position="311"/>
        <end position="331"/>
    </location>
</feature>
<evidence type="ECO:0000313" key="3">
    <source>
        <dbReference type="Proteomes" id="UP000215509"/>
    </source>
</evidence>
<dbReference type="InterPro" id="IPR036259">
    <property type="entry name" value="MFS_trans_sf"/>
</dbReference>
<dbReference type="EMBL" id="NMQW01000008">
    <property type="protein sequence ID" value="OXM87232.1"/>
    <property type="molecule type" value="Genomic_DNA"/>
</dbReference>
<comment type="caution">
    <text evidence="2">The sequence shown here is derived from an EMBL/GenBank/DDBJ whole genome shotgun (WGS) entry which is preliminary data.</text>
</comment>
<feature type="transmembrane region" description="Helical" evidence="1">
    <location>
        <begin position="192"/>
        <end position="212"/>
    </location>
</feature>
<feature type="transmembrane region" description="Helical" evidence="1">
    <location>
        <begin position="224"/>
        <end position="243"/>
    </location>
</feature>
<sequence length="332" mass="36179">MRKLLLVKLFLCANPYLIVFFPMLQANGLSSSEILSAISIGTIVMIAGDGMTSYFVDKFGPKRPVIAASFIQALTILLLSVCSTYELLILFEILMGLSFPAIYGADSKWLKMLAPSDNNREKLNQNIFWVSQLVSAVLGCLLLHFPVFLCIFNALLYMIGAFLCLKLEDAAPRSGSARYSMQSHSFKLTGSWKSIFIYGFLMGSVAISSWFLQAESSKYTHSLYLFSFLQIAGSVLSLTGSLIKANIQKIWIGLALSSILLYPVFGLSGWSYGIWLAIGIGLLARGAIGVLSRNKVLGALDSSGPVATINFFLGGWAKVVQALLLLGLSSFK</sequence>
<keyword evidence="1" id="KW-0812">Transmembrane</keyword>